<dbReference type="EC" id="3.5.1.16" evidence="11"/>
<keyword evidence="9" id="KW-0170">Cobalt</keyword>
<evidence type="ECO:0000256" key="8">
    <source>
        <dbReference type="ARBA" id="ARBA00022833"/>
    </source>
</evidence>
<feature type="domain" description="Peptidase M20 dimerisation" evidence="10">
    <location>
        <begin position="178"/>
        <end position="289"/>
    </location>
</feature>
<dbReference type="Gene3D" id="3.40.630.10">
    <property type="entry name" value="Zn peptidases"/>
    <property type="match status" value="1"/>
</dbReference>
<dbReference type="SUPFAM" id="SSF55031">
    <property type="entry name" value="Bacterial exopeptidase dimerisation domain"/>
    <property type="match status" value="1"/>
</dbReference>
<comment type="similarity">
    <text evidence="2">Belongs to the peptidase M20A family. ArgE subfamily.</text>
</comment>
<evidence type="ECO:0000256" key="2">
    <source>
        <dbReference type="ARBA" id="ARBA00005691"/>
    </source>
</evidence>
<keyword evidence="8" id="KW-0862">Zinc</keyword>
<protein>
    <submittedName>
        <fullName evidence="11">Acetylornithine deacetylase</fullName>
        <ecNumber evidence="11">3.5.1.16</ecNumber>
    </submittedName>
</protein>
<dbReference type="Gene3D" id="3.30.70.360">
    <property type="match status" value="1"/>
</dbReference>
<sequence>MDITSTPLTPRALDLARSLVRMNTVSHNSNLELIHFVRDELARLGVKSRLTYNDEKTKANLFATLGEGKPAGVILSGHTDTVPWDGQDWTVDPLGAHVQDGKLYGRGSADMKSFIAIALSHAGAFLESASPFAVHFAFSYDEEVGCFGVRGLIADMREAGVAPLGCIVGEPTSMVPAIAHKGVYRYKCCVRGKEAHSSLTPQSVNAIEMAARLVGKVRDMAEGFERDEPRYEGFDVPFSTASVGQFHGGIADNVVPRDAEFRYEFRDLPTADAARMQQAVVAHARSLEPAMQAVAPGTGFRFETICEIPSFLGSAGDAVTRLAQRLAGEQRTTLVAFGTEAGIFKSSGIPTVVCGPGSIVQAHQPDEFVSLDQLARCEAFMRGLAATRAIG</sequence>
<evidence type="ECO:0000256" key="6">
    <source>
        <dbReference type="ARBA" id="ARBA00022723"/>
    </source>
</evidence>
<evidence type="ECO:0000256" key="9">
    <source>
        <dbReference type="ARBA" id="ARBA00023285"/>
    </source>
</evidence>
<dbReference type="NCBIfam" id="TIGR01892">
    <property type="entry name" value="AcOrn-deacetyl"/>
    <property type="match status" value="1"/>
</dbReference>
<dbReference type="PANTHER" id="PTHR43808">
    <property type="entry name" value="ACETYLORNITHINE DEACETYLASE"/>
    <property type="match status" value="1"/>
</dbReference>
<dbReference type="Pfam" id="PF01546">
    <property type="entry name" value="Peptidase_M20"/>
    <property type="match status" value="1"/>
</dbReference>
<dbReference type="InterPro" id="IPR001261">
    <property type="entry name" value="ArgE/DapE_CS"/>
</dbReference>
<evidence type="ECO:0000256" key="5">
    <source>
        <dbReference type="ARBA" id="ARBA00022605"/>
    </source>
</evidence>
<dbReference type="CDD" id="cd03894">
    <property type="entry name" value="M20_ArgE"/>
    <property type="match status" value="1"/>
</dbReference>
<keyword evidence="7 11" id="KW-0378">Hydrolase</keyword>
<comment type="caution">
    <text evidence="11">The sequence shown here is derived from an EMBL/GenBank/DDBJ whole genome shotgun (WGS) entry which is preliminary data.</text>
</comment>
<dbReference type="InterPro" id="IPR050072">
    <property type="entry name" value="Peptidase_M20A"/>
</dbReference>
<evidence type="ECO:0000256" key="3">
    <source>
        <dbReference type="ARBA" id="ARBA00022490"/>
    </source>
</evidence>
<keyword evidence="3" id="KW-0963">Cytoplasm</keyword>
<comment type="cofactor">
    <cofactor evidence="1">
        <name>Zn(2+)</name>
        <dbReference type="ChEBI" id="CHEBI:29105"/>
    </cofactor>
</comment>
<dbReference type="Pfam" id="PF07687">
    <property type="entry name" value="M20_dimer"/>
    <property type="match status" value="1"/>
</dbReference>
<keyword evidence="5" id="KW-0028">Amino-acid biosynthesis</keyword>
<dbReference type="GO" id="GO:0006526">
    <property type="term" value="P:L-arginine biosynthetic process"/>
    <property type="evidence" value="ECO:0007669"/>
    <property type="project" value="UniProtKB-KW"/>
</dbReference>
<dbReference type="PROSITE" id="PS00759">
    <property type="entry name" value="ARGE_DAPE_CPG2_2"/>
    <property type="match status" value="1"/>
</dbReference>
<organism evidence="11 12">
    <name type="scientific">Caenimonas aquaedulcis</name>
    <dbReference type="NCBI Taxonomy" id="2793270"/>
    <lineage>
        <taxon>Bacteria</taxon>
        <taxon>Pseudomonadati</taxon>
        <taxon>Pseudomonadota</taxon>
        <taxon>Betaproteobacteria</taxon>
        <taxon>Burkholderiales</taxon>
        <taxon>Comamonadaceae</taxon>
        <taxon>Caenimonas</taxon>
    </lineage>
</organism>
<evidence type="ECO:0000313" key="11">
    <source>
        <dbReference type="EMBL" id="MBG9389755.1"/>
    </source>
</evidence>
<dbReference type="InterPro" id="IPR011650">
    <property type="entry name" value="Peptidase_M20_dimer"/>
</dbReference>
<dbReference type="InterPro" id="IPR010169">
    <property type="entry name" value="AcOrn-deacetyl"/>
</dbReference>
<evidence type="ECO:0000259" key="10">
    <source>
        <dbReference type="Pfam" id="PF07687"/>
    </source>
</evidence>
<dbReference type="RefSeq" id="WP_196987532.1">
    <property type="nucleotide sequence ID" value="NZ_JADWYS010000001.1"/>
</dbReference>
<gene>
    <name evidence="11" type="primary">argE</name>
    <name evidence="11" type="ORF">I5803_17125</name>
</gene>
<dbReference type="NCBIfam" id="NF005710">
    <property type="entry name" value="PRK07522.1"/>
    <property type="match status" value="1"/>
</dbReference>
<proteinExistence type="inferred from homology"/>
<evidence type="ECO:0000313" key="12">
    <source>
        <dbReference type="Proteomes" id="UP000651050"/>
    </source>
</evidence>
<keyword evidence="12" id="KW-1185">Reference proteome</keyword>
<evidence type="ECO:0000256" key="4">
    <source>
        <dbReference type="ARBA" id="ARBA00022571"/>
    </source>
</evidence>
<reference evidence="11" key="1">
    <citation type="submission" date="2020-11" db="EMBL/GenBank/DDBJ databases">
        <title>Bacterial whole genome sequence for Caenimonas sp. DR4.4.</title>
        <authorList>
            <person name="Le V."/>
            <person name="Ko S.-R."/>
            <person name="Ahn C.-Y."/>
            <person name="Oh H.-M."/>
        </authorList>
    </citation>
    <scope>NUCLEOTIDE SEQUENCE</scope>
    <source>
        <strain evidence="11">DR4.4</strain>
    </source>
</reference>
<dbReference type="GO" id="GO:0046872">
    <property type="term" value="F:metal ion binding"/>
    <property type="evidence" value="ECO:0007669"/>
    <property type="project" value="UniProtKB-KW"/>
</dbReference>
<dbReference type="InterPro" id="IPR002933">
    <property type="entry name" value="Peptidase_M20"/>
</dbReference>
<accession>A0A931H6V0</accession>
<keyword evidence="6" id="KW-0479">Metal-binding</keyword>
<dbReference type="GO" id="GO:0008777">
    <property type="term" value="F:acetylornithine deacetylase activity"/>
    <property type="evidence" value="ECO:0007669"/>
    <property type="project" value="UniProtKB-EC"/>
</dbReference>
<name>A0A931H6V0_9BURK</name>
<dbReference type="InterPro" id="IPR036264">
    <property type="entry name" value="Bact_exopeptidase_dim_dom"/>
</dbReference>
<dbReference type="AlphaFoldDB" id="A0A931H6V0"/>
<evidence type="ECO:0000256" key="7">
    <source>
        <dbReference type="ARBA" id="ARBA00022801"/>
    </source>
</evidence>
<dbReference type="EMBL" id="JADWYS010000001">
    <property type="protein sequence ID" value="MBG9389755.1"/>
    <property type="molecule type" value="Genomic_DNA"/>
</dbReference>
<dbReference type="Proteomes" id="UP000651050">
    <property type="component" value="Unassembled WGS sequence"/>
</dbReference>
<evidence type="ECO:0000256" key="1">
    <source>
        <dbReference type="ARBA" id="ARBA00001947"/>
    </source>
</evidence>
<dbReference type="SUPFAM" id="SSF53187">
    <property type="entry name" value="Zn-dependent exopeptidases"/>
    <property type="match status" value="1"/>
</dbReference>
<keyword evidence="4" id="KW-0055">Arginine biosynthesis</keyword>
<dbReference type="PANTHER" id="PTHR43808:SF31">
    <property type="entry name" value="N-ACETYL-L-CITRULLINE DEACETYLASE"/>
    <property type="match status" value="1"/>
</dbReference>